<keyword evidence="7" id="KW-0804">Transcription</keyword>
<keyword evidence="13" id="KW-1185">Reference proteome</keyword>
<feature type="domain" description="Transcription elongation factor Eaf N-terminal" evidence="11">
    <location>
        <begin position="15"/>
        <end position="113"/>
    </location>
</feature>
<evidence type="ECO:0000256" key="2">
    <source>
        <dbReference type="ARBA" id="ARBA00007798"/>
    </source>
</evidence>
<evidence type="ECO:0000256" key="3">
    <source>
        <dbReference type="ARBA" id="ARBA00021452"/>
    </source>
</evidence>
<keyword evidence="8" id="KW-0539">Nucleus</keyword>
<sequence>MALAGRFAMDGEVKELRLGDTFNKNYKEGAYHTIRYDFKPASMDKQKMGTVEVEGTHQVTVTVPHVEGAVTAQTVFKGNHKPVARECILIIDQNTGEIVLERISQSITVKTTRPEVRMPSQRPTTPLDPISRKNSPPQKCSPGHIPSRGSGISLSRPSPSHAKNSPSSKSSPHAARSPISKSPNANGNAPGSMPLLGFDDNASNSK</sequence>
<dbReference type="GO" id="GO:0003711">
    <property type="term" value="F:transcription elongation factor activity"/>
    <property type="evidence" value="ECO:0007669"/>
    <property type="project" value="TreeGrafter"/>
</dbReference>
<comment type="similarity">
    <text evidence="2">Belongs to the EAF family.</text>
</comment>
<feature type="region of interest" description="Disordered" evidence="10">
    <location>
        <begin position="111"/>
        <end position="206"/>
    </location>
</feature>
<dbReference type="Pfam" id="PF09816">
    <property type="entry name" value="EAF"/>
    <property type="match status" value="1"/>
</dbReference>
<comment type="subcellular location">
    <subcellularLocation>
        <location evidence="1">Nucleus</location>
    </subcellularLocation>
</comment>
<keyword evidence="4" id="KW-0597">Phosphoprotein</keyword>
<feature type="compositionally biased region" description="Low complexity" evidence="10">
    <location>
        <begin position="157"/>
        <end position="178"/>
    </location>
</feature>
<evidence type="ECO:0000256" key="1">
    <source>
        <dbReference type="ARBA" id="ARBA00004123"/>
    </source>
</evidence>
<feature type="non-terminal residue" evidence="12">
    <location>
        <position position="206"/>
    </location>
</feature>
<evidence type="ECO:0000313" key="13">
    <source>
        <dbReference type="Proteomes" id="UP001381693"/>
    </source>
</evidence>
<feature type="compositionally biased region" description="Polar residues" evidence="10">
    <location>
        <begin position="179"/>
        <end position="189"/>
    </location>
</feature>
<protein>
    <recommendedName>
        <fullName evidence="3">Ell-associated factor Eaf</fullName>
    </recommendedName>
</protein>
<comment type="function">
    <text evidence="9">Promotes transcriptional elongation by Su(Tpl)/ELL. Essential for development.</text>
</comment>
<evidence type="ECO:0000259" key="11">
    <source>
        <dbReference type="Pfam" id="PF09816"/>
    </source>
</evidence>
<dbReference type="PANTHER" id="PTHR15970">
    <property type="entry name" value="ELL-ASSOCIATED FACTOR EAF"/>
    <property type="match status" value="1"/>
</dbReference>
<keyword evidence="6" id="KW-0010">Activator</keyword>
<dbReference type="GO" id="GO:0006368">
    <property type="term" value="P:transcription elongation by RNA polymerase II"/>
    <property type="evidence" value="ECO:0007669"/>
    <property type="project" value="InterPro"/>
</dbReference>
<dbReference type="InterPro" id="IPR027093">
    <property type="entry name" value="EAF_fam"/>
</dbReference>
<evidence type="ECO:0000256" key="8">
    <source>
        <dbReference type="ARBA" id="ARBA00023242"/>
    </source>
</evidence>
<evidence type="ECO:0000313" key="12">
    <source>
        <dbReference type="EMBL" id="KAK7079742.1"/>
    </source>
</evidence>
<evidence type="ECO:0000256" key="5">
    <source>
        <dbReference type="ARBA" id="ARBA00023015"/>
    </source>
</evidence>
<dbReference type="GO" id="GO:0032783">
    <property type="term" value="C:super elongation complex"/>
    <property type="evidence" value="ECO:0007669"/>
    <property type="project" value="InterPro"/>
</dbReference>
<accession>A0AAN8XAM9</accession>
<evidence type="ECO:0000256" key="4">
    <source>
        <dbReference type="ARBA" id="ARBA00022553"/>
    </source>
</evidence>
<dbReference type="AlphaFoldDB" id="A0AAN8XAM9"/>
<name>A0AAN8XAM9_HALRR</name>
<reference evidence="12 13" key="1">
    <citation type="submission" date="2023-11" db="EMBL/GenBank/DDBJ databases">
        <title>Halocaridina rubra genome assembly.</title>
        <authorList>
            <person name="Smith C."/>
        </authorList>
    </citation>
    <scope>NUCLEOTIDE SEQUENCE [LARGE SCALE GENOMIC DNA]</scope>
    <source>
        <strain evidence="12">EP-1</strain>
        <tissue evidence="12">Whole</tissue>
    </source>
</reference>
<evidence type="ECO:0000256" key="7">
    <source>
        <dbReference type="ARBA" id="ARBA00023163"/>
    </source>
</evidence>
<keyword evidence="5" id="KW-0805">Transcription regulation</keyword>
<dbReference type="InterPro" id="IPR019194">
    <property type="entry name" value="Tscrpt_elong_fac_Eaf_N"/>
</dbReference>
<organism evidence="12 13">
    <name type="scientific">Halocaridina rubra</name>
    <name type="common">Hawaiian red shrimp</name>
    <dbReference type="NCBI Taxonomy" id="373956"/>
    <lineage>
        <taxon>Eukaryota</taxon>
        <taxon>Metazoa</taxon>
        <taxon>Ecdysozoa</taxon>
        <taxon>Arthropoda</taxon>
        <taxon>Crustacea</taxon>
        <taxon>Multicrustacea</taxon>
        <taxon>Malacostraca</taxon>
        <taxon>Eumalacostraca</taxon>
        <taxon>Eucarida</taxon>
        <taxon>Decapoda</taxon>
        <taxon>Pleocyemata</taxon>
        <taxon>Caridea</taxon>
        <taxon>Atyoidea</taxon>
        <taxon>Atyidae</taxon>
        <taxon>Halocaridina</taxon>
    </lineage>
</organism>
<dbReference type="PANTHER" id="PTHR15970:SF2">
    <property type="entry name" value="ELL-ASSOCIATED FACTOR EAF"/>
    <property type="match status" value="1"/>
</dbReference>
<evidence type="ECO:0000256" key="9">
    <source>
        <dbReference type="ARBA" id="ARBA00025617"/>
    </source>
</evidence>
<evidence type="ECO:0000256" key="6">
    <source>
        <dbReference type="ARBA" id="ARBA00023159"/>
    </source>
</evidence>
<gene>
    <name evidence="12" type="primary">EAF1</name>
    <name evidence="12" type="ORF">SK128_001464</name>
</gene>
<dbReference type="EMBL" id="JAXCGZ010006454">
    <property type="protein sequence ID" value="KAK7079742.1"/>
    <property type="molecule type" value="Genomic_DNA"/>
</dbReference>
<evidence type="ECO:0000256" key="10">
    <source>
        <dbReference type="SAM" id="MobiDB-lite"/>
    </source>
</evidence>
<proteinExistence type="inferred from homology"/>
<dbReference type="Proteomes" id="UP001381693">
    <property type="component" value="Unassembled WGS sequence"/>
</dbReference>
<comment type="caution">
    <text evidence="12">The sequence shown here is derived from an EMBL/GenBank/DDBJ whole genome shotgun (WGS) entry which is preliminary data.</text>
</comment>